<proteinExistence type="predicted"/>
<accession>A0A6A5TDY5</accession>
<dbReference type="EMBL" id="ML977022">
    <property type="protein sequence ID" value="KAF1950821.1"/>
    <property type="molecule type" value="Genomic_DNA"/>
</dbReference>
<organism evidence="1 2">
    <name type="scientific">Byssothecium circinans</name>
    <dbReference type="NCBI Taxonomy" id="147558"/>
    <lineage>
        <taxon>Eukaryota</taxon>
        <taxon>Fungi</taxon>
        <taxon>Dikarya</taxon>
        <taxon>Ascomycota</taxon>
        <taxon>Pezizomycotina</taxon>
        <taxon>Dothideomycetes</taxon>
        <taxon>Pleosporomycetidae</taxon>
        <taxon>Pleosporales</taxon>
        <taxon>Massarineae</taxon>
        <taxon>Massarinaceae</taxon>
        <taxon>Byssothecium</taxon>
    </lineage>
</organism>
<reference evidence="1" key="1">
    <citation type="journal article" date="2020" name="Stud. Mycol.">
        <title>101 Dothideomycetes genomes: a test case for predicting lifestyles and emergence of pathogens.</title>
        <authorList>
            <person name="Haridas S."/>
            <person name="Albert R."/>
            <person name="Binder M."/>
            <person name="Bloem J."/>
            <person name="Labutti K."/>
            <person name="Salamov A."/>
            <person name="Andreopoulos B."/>
            <person name="Baker S."/>
            <person name="Barry K."/>
            <person name="Bills G."/>
            <person name="Bluhm B."/>
            <person name="Cannon C."/>
            <person name="Castanera R."/>
            <person name="Culley D."/>
            <person name="Daum C."/>
            <person name="Ezra D."/>
            <person name="Gonzalez J."/>
            <person name="Henrissat B."/>
            <person name="Kuo A."/>
            <person name="Liang C."/>
            <person name="Lipzen A."/>
            <person name="Lutzoni F."/>
            <person name="Magnuson J."/>
            <person name="Mondo S."/>
            <person name="Nolan M."/>
            <person name="Ohm R."/>
            <person name="Pangilinan J."/>
            <person name="Park H.-J."/>
            <person name="Ramirez L."/>
            <person name="Alfaro M."/>
            <person name="Sun H."/>
            <person name="Tritt A."/>
            <person name="Yoshinaga Y."/>
            <person name="Zwiers L.-H."/>
            <person name="Turgeon B."/>
            <person name="Goodwin S."/>
            <person name="Spatafora J."/>
            <person name="Crous P."/>
            <person name="Grigoriev I."/>
        </authorList>
    </citation>
    <scope>NUCLEOTIDE SEQUENCE</scope>
    <source>
        <strain evidence="1">CBS 675.92</strain>
    </source>
</reference>
<evidence type="ECO:0000313" key="2">
    <source>
        <dbReference type="Proteomes" id="UP000800035"/>
    </source>
</evidence>
<keyword evidence="2" id="KW-1185">Reference proteome</keyword>
<name>A0A6A5TDY5_9PLEO</name>
<dbReference type="AlphaFoldDB" id="A0A6A5TDY5"/>
<gene>
    <name evidence="1" type="ORF">CC80DRAFT_482156</name>
</gene>
<evidence type="ECO:0000313" key="1">
    <source>
        <dbReference type="EMBL" id="KAF1950821.1"/>
    </source>
</evidence>
<protein>
    <submittedName>
        <fullName evidence="1">Uncharacterized protein</fullName>
    </submittedName>
</protein>
<feature type="non-terminal residue" evidence="1">
    <location>
        <position position="203"/>
    </location>
</feature>
<dbReference type="Proteomes" id="UP000800035">
    <property type="component" value="Unassembled WGS sequence"/>
</dbReference>
<sequence length="203" mass="23854">MPNAQVYQSFLSQPLIRGPSQYKPFENCFPDSHSASLHRKNVMRYGRKPHRPPDTDDTIEEIECNRAYHVERIYNAMTCGYRARDNAISPAMKRWVQHAYYESHLVESIAHKVLDCLLLQVRQGYRGWKHTDYVADDRKREDEDRDVNCADRLANIIRALEEEKTICEDVMQSACQIRMFVNAPKAYANRKHQNRLGNRKRGQ</sequence>
<dbReference type="OrthoDB" id="3686891at2759"/>